<sequence length="163" mass="16797">MTVVTAVAVLVGVLAVATVLGLVLRSRTGRARTVSSAGATPATSPVSDETRATSASSTTAHGIAPAEAFGTRATLVQFSTPTCARCPGTRRQLDALAAQHDGVERVEIDVAERAEIATRYNVLQTPTVLLVDADHTVRTRFGGPPRPAELSAALATVLQEAPA</sequence>
<dbReference type="Gene3D" id="3.40.30.10">
    <property type="entry name" value="Glutaredoxin"/>
    <property type="match status" value="1"/>
</dbReference>
<dbReference type="InterPro" id="IPR036249">
    <property type="entry name" value="Thioredoxin-like_sf"/>
</dbReference>
<dbReference type="AlphaFoldDB" id="A0A8H9G7L3"/>
<reference evidence="3" key="2">
    <citation type="submission" date="2020-09" db="EMBL/GenBank/DDBJ databases">
        <authorList>
            <person name="Sun Q."/>
            <person name="Ohkuma M."/>
        </authorList>
    </citation>
    <scope>NUCLEOTIDE SEQUENCE</scope>
    <source>
        <strain evidence="3">JCM 1480</strain>
    </source>
</reference>
<evidence type="ECO:0000259" key="2">
    <source>
        <dbReference type="PROSITE" id="PS51352"/>
    </source>
</evidence>
<accession>A0A8H9G7L3</accession>
<name>A0A8H9G7L3_9MICO</name>
<evidence type="ECO:0000256" key="1">
    <source>
        <dbReference type="SAM" id="MobiDB-lite"/>
    </source>
</evidence>
<reference evidence="3" key="1">
    <citation type="journal article" date="2014" name="Int. J. Syst. Evol. Microbiol.">
        <title>Complete genome sequence of Corynebacterium casei LMG S-19264T (=DSM 44701T), isolated from a smear-ripened cheese.</title>
        <authorList>
            <consortium name="US DOE Joint Genome Institute (JGI-PGF)"/>
            <person name="Walter F."/>
            <person name="Albersmeier A."/>
            <person name="Kalinowski J."/>
            <person name="Ruckert C."/>
        </authorList>
    </citation>
    <scope>NUCLEOTIDE SEQUENCE</scope>
    <source>
        <strain evidence="3">JCM 1480</strain>
    </source>
</reference>
<dbReference type="Pfam" id="PF00085">
    <property type="entry name" value="Thioredoxin"/>
    <property type="match status" value="1"/>
</dbReference>
<dbReference type="InterPro" id="IPR013766">
    <property type="entry name" value="Thioredoxin_domain"/>
</dbReference>
<gene>
    <name evidence="3" type="ORF">GCM10009769_13590</name>
    <name evidence="4" type="ORF">JOE58_000365</name>
</gene>
<organism evidence="3 5">
    <name type="scientific">Curtobacterium luteum</name>
    <dbReference type="NCBI Taxonomy" id="33881"/>
    <lineage>
        <taxon>Bacteria</taxon>
        <taxon>Bacillati</taxon>
        <taxon>Actinomycetota</taxon>
        <taxon>Actinomycetes</taxon>
        <taxon>Micrococcales</taxon>
        <taxon>Microbacteriaceae</taxon>
        <taxon>Curtobacterium</taxon>
    </lineage>
</organism>
<feature type="region of interest" description="Disordered" evidence="1">
    <location>
        <begin position="33"/>
        <end position="59"/>
    </location>
</feature>
<dbReference type="Proteomes" id="UP000746584">
    <property type="component" value="Unassembled WGS sequence"/>
</dbReference>
<dbReference type="RefSeq" id="WP_175329588.1">
    <property type="nucleotide sequence ID" value="NZ_BMOI01000004.1"/>
</dbReference>
<protein>
    <submittedName>
        <fullName evidence="4">Thioredoxin-like negative regulator of GroEL</fullName>
    </submittedName>
</protein>
<evidence type="ECO:0000313" key="4">
    <source>
        <dbReference type="EMBL" id="MBM7801114.1"/>
    </source>
</evidence>
<dbReference type="EMBL" id="JAFBCG010000001">
    <property type="protein sequence ID" value="MBM7801114.1"/>
    <property type="molecule type" value="Genomic_DNA"/>
</dbReference>
<dbReference type="SUPFAM" id="SSF52833">
    <property type="entry name" value="Thioredoxin-like"/>
    <property type="match status" value="1"/>
</dbReference>
<dbReference type="Proteomes" id="UP000648535">
    <property type="component" value="Unassembled WGS sequence"/>
</dbReference>
<dbReference type="EMBL" id="BMOI01000004">
    <property type="protein sequence ID" value="GGK96727.1"/>
    <property type="molecule type" value="Genomic_DNA"/>
</dbReference>
<keyword evidence="6" id="KW-1185">Reference proteome</keyword>
<evidence type="ECO:0000313" key="5">
    <source>
        <dbReference type="Proteomes" id="UP000648535"/>
    </source>
</evidence>
<evidence type="ECO:0000313" key="3">
    <source>
        <dbReference type="EMBL" id="GGK96727.1"/>
    </source>
</evidence>
<feature type="domain" description="Thioredoxin" evidence="2">
    <location>
        <begin position="46"/>
        <end position="159"/>
    </location>
</feature>
<comment type="caution">
    <text evidence="3">The sequence shown here is derived from an EMBL/GenBank/DDBJ whole genome shotgun (WGS) entry which is preliminary data.</text>
</comment>
<feature type="compositionally biased region" description="Polar residues" evidence="1">
    <location>
        <begin position="33"/>
        <end position="47"/>
    </location>
</feature>
<dbReference type="PROSITE" id="PS51352">
    <property type="entry name" value="THIOREDOXIN_2"/>
    <property type="match status" value="1"/>
</dbReference>
<reference evidence="4 6" key="3">
    <citation type="submission" date="2021-01" db="EMBL/GenBank/DDBJ databases">
        <title>Sequencing the genomes of 1000 actinobacteria strains.</title>
        <authorList>
            <person name="Klenk H.-P."/>
        </authorList>
    </citation>
    <scope>NUCLEOTIDE SEQUENCE [LARGE SCALE GENOMIC DNA]</scope>
    <source>
        <strain evidence="4 6">DSM 20542</strain>
    </source>
</reference>
<evidence type="ECO:0000313" key="6">
    <source>
        <dbReference type="Proteomes" id="UP000746584"/>
    </source>
</evidence>
<proteinExistence type="predicted"/>
<dbReference type="CDD" id="cd02947">
    <property type="entry name" value="TRX_family"/>
    <property type="match status" value="1"/>
</dbReference>